<dbReference type="Proteomes" id="UP000479000">
    <property type="component" value="Unassembled WGS sequence"/>
</dbReference>
<reference evidence="1 2" key="1">
    <citation type="submission" date="2020-02" db="EMBL/GenBank/DDBJ databases">
        <authorList>
            <person name="Ferguson B K."/>
        </authorList>
    </citation>
    <scope>NUCLEOTIDE SEQUENCE [LARGE SCALE GENOMIC DNA]</scope>
</reference>
<dbReference type="AlphaFoldDB" id="A0A6H5HNG7"/>
<proteinExistence type="predicted"/>
<gene>
    <name evidence="1" type="ORF">NTEN_LOCUS22205</name>
</gene>
<name>A0A6H5HNG7_9HEMI</name>
<accession>A0A6H5HNG7</accession>
<evidence type="ECO:0000313" key="2">
    <source>
        <dbReference type="Proteomes" id="UP000479000"/>
    </source>
</evidence>
<sequence length="157" mass="17940">MLPTVCRNVSQLGQMAKIVSASLVLKGAPRVAGTQLVRLMSEKARVETRRRLQSVEPPLQLSHPRQDVHRRIDADRFGLRSLQRRQLVRAGNLGHVRRFLCRPSRPEAHPDRLRLRGTSLPKGFPSHRLRRGILGGLSVREEKNESFLPFFSVQKEE</sequence>
<evidence type="ECO:0000313" key="1">
    <source>
        <dbReference type="EMBL" id="CAB0018296.1"/>
    </source>
</evidence>
<keyword evidence="2" id="KW-1185">Reference proteome</keyword>
<protein>
    <submittedName>
        <fullName evidence="1">Uncharacterized protein</fullName>
    </submittedName>
</protein>
<dbReference type="EMBL" id="CADCXU010032515">
    <property type="protein sequence ID" value="CAB0018296.1"/>
    <property type="molecule type" value="Genomic_DNA"/>
</dbReference>
<organism evidence="1 2">
    <name type="scientific">Nesidiocoris tenuis</name>
    <dbReference type="NCBI Taxonomy" id="355587"/>
    <lineage>
        <taxon>Eukaryota</taxon>
        <taxon>Metazoa</taxon>
        <taxon>Ecdysozoa</taxon>
        <taxon>Arthropoda</taxon>
        <taxon>Hexapoda</taxon>
        <taxon>Insecta</taxon>
        <taxon>Pterygota</taxon>
        <taxon>Neoptera</taxon>
        <taxon>Paraneoptera</taxon>
        <taxon>Hemiptera</taxon>
        <taxon>Heteroptera</taxon>
        <taxon>Panheteroptera</taxon>
        <taxon>Cimicomorpha</taxon>
        <taxon>Miridae</taxon>
        <taxon>Dicyphina</taxon>
        <taxon>Nesidiocoris</taxon>
    </lineage>
</organism>